<evidence type="ECO:0000313" key="1">
    <source>
        <dbReference type="EMBL" id="ATW62882.1"/>
    </source>
</evidence>
<protein>
    <submittedName>
        <fullName evidence="1">Uncharacterized protein</fullName>
    </submittedName>
</protein>
<keyword evidence="2" id="KW-1185">Reference proteome</keyword>
<organism evidence="1 2">
    <name type="scientific">Corynebacterium phage phi673</name>
    <dbReference type="NCBI Taxonomy" id="2052821"/>
    <lineage>
        <taxon>Viruses</taxon>
        <taxon>Duplodnaviria</taxon>
        <taxon>Heunggongvirae</taxon>
        <taxon>Uroviricota</taxon>
        <taxon>Caudoviricetes</taxon>
        <taxon>Ikedavirus</taxon>
        <taxon>Ikedavirus phi673</taxon>
    </lineage>
</organism>
<dbReference type="Proteomes" id="UP000241893">
    <property type="component" value="Segment"/>
</dbReference>
<evidence type="ECO:0000313" key="2">
    <source>
        <dbReference type="Proteomes" id="UP000241893"/>
    </source>
</evidence>
<gene>
    <name evidence="1" type="ORF">phi673_gp20</name>
</gene>
<reference evidence="1 2" key="1">
    <citation type="submission" date="2017-10" db="EMBL/GenBank/DDBJ databases">
        <title>Complete nucleotide sequences and annotations of phi673 and phi674, two new lytic phages of Corynebacterium glutamicum ATCC 13032.</title>
        <authorList>
            <person name="Yomantas Y.A.V."/>
            <person name="Abalakina E.G."/>
            <person name="Lobanova J.S."/>
            <person name="Mamontov V.A."/>
            <person name="Stoynova N.V."/>
            <person name="Mashko S.V."/>
        </authorList>
    </citation>
    <scope>NUCLEOTIDE SEQUENCE [LARGE SCALE GENOMIC DNA]</scope>
</reference>
<dbReference type="OrthoDB" id="27766at10239"/>
<name>A0A2H4PIS2_9CAUD</name>
<proteinExistence type="predicted"/>
<accession>A0A2H4PIS2</accession>
<dbReference type="EMBL" id="MG324353">
    <property type="protein sequence ID" value="ATW62882.1"/>
    <property type="molecule type" value="Genomic_DNA"/>
</dbReference>
<sequence>MAITSTLVGSLGAGKVTESRFWFSNSRRYCSDLDKAWDIPAGRHLLFWEGTKRNGLSGSVTIDGKTFNAQGNNGSLIGGYMYVDGPKTVAATGSGSAGFGEDPYMSWVKVAS</sequence>